<evidence type="ECO:0000256" key="1">
    <source>
        <dbReference type="SAM" id="MobiDB-lite"/>
    </source>
</evidence>
<dbReference type="Proteomes" id="UP000290475">
    <property type="component" value="Unassembled WGS sequence"/>
</dbReference>
<evidence type="ECO:0000313" key="2">
    <source>
        <dbReference type="EMBL" id="RXT27240.1"/>
    </source>
</evidence>
<feature type="region of interest" description="Disordered" evidence="1">
    <location>
        <begin position="28"/>
        <end position="71"/>
    </location>
</feature>
<protein>
    <submittedName>
        <fullName evidence="2">Alpha-galactosidase</fullName>
    </submittedName>
</protein>
<organism evidence="2 3">
    <name type="scientific">Lacticaseibacillus chiayiensis</name>
    <dbReference type="NCBI Taxonomy" id="2100821"/>
    <lineage>
        <taxon>Bacteria</taxon>
        <taxon>Bacillati</taxon>
        <taxon>Bacillota</taxon>
        <taxon>Bacilli</taxon>
        <taxon>Lactobacillales</taxon>
        <taxon>Lactobacillaceae</taxon>
        <taxon>Lacticaseibacillus</taxon>
    </lineage>
</organism>
<evidence type="ECO:0000313" key="3">
    <source>
        <dbReference type="Proteomes" id="UP000290475"/>
    </source>
</evidence>
<accession>A0A4V1P2E5</accession>
<dbReference type="AlphaFoldDB" id="A0A4V1P2E5"/>
<dbReference type="AntiFam" id="ANF00266">
    <property type="entry name" value="DNA repeat translations related to WP_020751851.1"/>
</dbReference>
<feature type="compositionally biased region" description="Basic and acidic residues" evidence="1">
    <location>
        <begin position="28"/>
        <end position="37"/>
    </location>
</feature>
<dbReference type="NCBIfam" id="NF040509">
    <property type="entry name" value="Lacto_palin_RPT"/>
    <property type="match status" value="1"/>
</dbReference>
<dbReference type="EMBL" id="MSSM01000008">
    <property type="protein sequence ID" value="RXT27240.1"/>
    <property type="molecule type" value="Genomic_DNA"/>
</dbReference>
<gene>
    <name evidence="2" type="ORF">BVJ53_04580</name>
</gene>
<dbReference type="NCBIfam" id="NF040517">
    <property type="entry name" value="Lacto_Palin_RP2"/>
    <property type="match status" value="1"/>
</dbReference>
<dbReference type="AntiFam" id="ANF00267">
    <property type="entry name" value="DNA repeat translations related to WP_015765070.1"/>
</dbReference>
<reference evidence="2 3" key="1">
    <citation type="submission" date="2017-01" db="EMBL/GenBank/DDBJ databases">
        <title>Lactobacillus chiayiensis sp. nov., a lactic acid bacterium isolated from compost.</title>
        <authorList>
            <person name="Huang C.-H."/>
        </authorList>
    </citation>
    <scope>NUCLEOTIDE SEQUENCE [LARGE SCALE GENOMIC DNA]</scope>
    <source>
        <strain evidence="3">chh01</strain>
    </source>
</reference>
<sequence>MCPRPLTLRFLTGLAHALKTRSLAQKSTCKDLRRNGQDRAITPKAAYTPVPNRASSRSAPYSRIRLHSMVE</sequence>
<proteinExistence type="predicted"/>
<name>A0A4V1P2E5_9LACO</name>
<comment type="caution">
    <text evidence="2">The sequence shown here is derived from an EMBL/GenBank/DDBJ whole genome shotgun (WGS) entry which is preliminary data.</text>
</comment>